<dbReference type="Proteomes" id="UP000397656">
    <property type="component" value="Chromosome 2"/>
</dbReference>
<keyword evidence="2" id="KW-0732">Signal</keyword>
<proteinExistence type="predicted"/>
<dbReference type="EMBL" id="CP062804">
    <property type="protein sequence ID" value="QOT80337.1"/>
    <property type="molecule type" value="Genomic_DNA"/>
</dbReference>
<feature type="chain" id="PRO_5029513812" evidence="2">
    <location>
        <begin position="24"/>
        <end position="65"/>
    </location>
</feature>
<dbReference type="RefSeq" id="WP_193692228.1">
    <property type="nucleotide sequence ID" value="NZ_CP062804.1"/>
</dbReference>
<dbReference type="AlphaFoldDB" id="A0A7M2H793"/>
<dbReference type="GeneID" id="98403815"/>
<evidence type="ECO:0000313" key="3">
    <source>
        <dbReference type="EMBL" id="QOT80337.1"/>
    </source>
</evidence>
<reference evidence="3 4" key="1">
    <citation type="submission" date="2020-10" db="EMBL/GenBank/DDBJ databases">
        <title>Complete genome sequence of Cupriavidus basilensis CCUG 49340T.</title>
        <authorList>
            <person name="Salva-Serra F."/>
            <person name="Donoso R.A."/>
            <person name="Cho K.H."/>
            <person name="Yoo J.A."/>
            <person name="Lee K."/>
            <person name="Yoon S.-H."/>
            <person name="Perez-Pantoja D."/>
            <person name="Moore E.R.B."/>
        </authorList>
    </citation>
    <scope>NUCLEOTIDE SEQUENCE [LARGE SCALE GENOMIC DNA]</scope>
    <source>
        <strain evidence="4">CCUG 49340</strain>
    </source>
</reference>
<protein>
    <submittedName>
        <fullName evidence="3">Uncharacterized protein</fullName>
    </submittedName>
</protein>
<organism evidence="3 4">
    <name type="scientific">Cupriavidus basilensis</name>
    <dbReference type="NCBI Taxonomy" id="68895"/>
    <lineage>
        <taxon>Bacteria</taxon>
        <taxon>Pseudomonadati</taxon>
        <taxon>Pseudomonadota</taxon>
        <taxon>Betaproteobacteria</taxon>
        <taxon>Burkholderiales</taxon>
        <taxon>Burkholderiaceae</taxon>
        <taxon>Cupriavidus</taxon>
    </lineage>
</organism>
<name>A0A7M2H793_9BURK</name>
<evidence type="ECO:0000313" key="4">
    <source>
        <dbReference type="Proteomes" id="UP000397656"/>
    </source>
</evidence>
<evidence type="ECO:0000256" key="1">
    <source>
        <dbReference type="SAM" id="MobiDB-lite"/>
    </source>
</evidence>
<feature type="signal peptide" evidence="2">
    <location>
        <begin position="1"/>
        <end position="23"/>
    </location>
</feature>
<feature type="region of interest" description="Disordered" evidence="1">
    <location>
        <begin position="43"/>
        <end position="65"/>
    </location>
</feature>
<evidence type="ECO:0000256" key="2">
    <source>
        <dbReference type="SAM" id="SignalP"/>
    </source>
</evidence>
<gene>
    <name evidence="3" type="ORF">F7R26_023060</name>
</gene>
<accession>A0A7M2H793</accession>
<sequence>MKKLVFALLTLVPVLLLPLRAHAFHDLAQQKVIDKAMADKRKAKLGPASGAQPMLPLAKGHSGHP</sequence>